<name>A0A182M9I1_9DIPT</name>
<keyword evidence="1" id="KW-0472">Membrane</keyword>
<evidence type="ECO:0000256" key="1">
    <source>
        <dbReference type="SAM" id="Phobius"/>
    </source>
</evidence>
<dbReference type="Proteomes" id="UP000075883">
    <property type="component" value="Unassembled WGS sequence"/>
</dbReference>
<evidence type="ECO:0000313" key="2">
    <source>
        <dbReference type="EnsemblMetazoa" id="ACUA012803-PA"/>
    </source>
</evidence>
<feature type="transmembrane region" description="Helical" evidence="1">
    <location>
        <begin position="62"/>
        <end position="84"/>
    </location>
</feature>
<accession>A0A182M9I1</accession>
<evidence type="ECO:0000313" key="3">
    <source>
        <dbReference type="Proteomes" id="UP000075883"/>
    </source>
</evidence>
<protein>
    <submittedName>
        <fullName evidence="2">Uncharacterized protein</fullName>
    </submittedName>
</protein>
<reference evidence="2" key="2">
    <citation type="submission" date="2020-05" db="UniProtKB">
        <authorList>
            <consortium name="EnsemblMetazoa"/>
        </authorList>
    </citation>
    <scope>IDENTIFICATION</scope>
    <source>
        <strain evidence="2">A-37</strain>
    </source>
</reference>
<proteinExistence type="predicted"/>
<dbReference type="VEuPathDB" id="VectorBase:ACUA012803"/>
<dbReference type="EnsemblMetazoa" id="ACUA012803-RA">
    <property type="protein sequence ID" value="ACUA012803-PA"/>
    <property type="gene ID" value="ACUA012803"/>
</dbReference>
<keyword evidence="1" id="KW-0812">Transmembrane</keyword>
<organism evidence="2 3">
    <name type="scientific">Anopheles culicifacies</name>
    <dbReference type="NCBI Taxonomy" id="139723"/>
    <lineage>
        <taxon>Eukaryota</taxon>
        <taxon>Metazoa</taxon>
        <taxon>Ecdysozoa</taxon>
        <taxon>Arthropoda</taxon>
        <taxon>Hexapoda</taxon>
        <taxon>Insecta</taxon>
        <taxon>Pterygota</taxon>
        <taxon>Neoptera</taxon>
        <taxon>Endopterygota</taxon>
        <taxon>Diptera</taxon>
        <taxon>Nematocera</taxon>
        <taxon>Culicoidea</taxon>
        <taxon>Culicidae</taxon>
        <taxon>Anophelinae</taxon>
        <taxon>Anopheles</taxon>
        <taxon>culicifacies species complex</taxon>
    </lineage>
</organism>
<keyword evidence="1" id="KW-1133">Transmembrane helix</keyword>
<keyword evidence="3" id="KW-1185">Reference proteome</keyword>
<reference evidence="3" key="1">
    <citation type="submission" date="2013-09" db="EMBL/GenBank/DDBJ databases">
        <title>The Genome Sequence of Anopheles culicifacies species A.</title>
        <authorList>
            <consortium name="The Broad Institute Genomics Platform"/>
            <person name="Neafsey D.E."/>
            <person name="Besansky N."/>
            <person name="Howell P."/>
            <person name="Walton C."/>
            <person name="Young S.K."/>
            <person name="Zeng Q."/>
            <person name="Gargeya S."/>
            <person name="Fitzgerald M."/>
            <person name="Haas B."/>
            <person name="Abouelleil A."/>
            <person name="Allen A.W."/>
            <person name="Alvarado L."/>
            <person name="Arachchi H.M."/>
            <person name="Berlin A.M."/>
            <person name="Chapman S.B."/>
            <person name="Gainer-Dewar J."/>
            <person name="Goldberg J."/>
            <person name="Griggs A."/>
            <person name="Gujja S."/>
            <person name="Hansen M."/>
            <person name="Howarth C."/>
            <person name="Imamovic A."/>
            <person name="Ireland A."/>
            <person name="Larimer J."/>
            <person name="McCowan C."/>
            <person name="Murphy C."/>
            <person name="Pearson M."/>
            <person name="Poon T.W."/>
            <person name="Priest M."/>
            <person name="Roberts A."/>
            <person name="Saif S."/>
            <person name="Shea T."/>
            <person name="Sisk P."/>
            <person name="Sykes S."/>
            <person name="Wortman J."/>
            <person name="Nusbaum C."/>
            <person name="Birren B."/>
        </authorList>
    </citation>
    <scope>NUCLEOTIDE SEQUENCE [LARGE SCALE GENOMIC DNA]</scope>
    <source>
        <strain evidence="3">A-37</strain>
    </source>
</reference>
<dbReference type="AlphaFoldDB" id="A0A182M9I1"/>
<dbReference type="EMBL" id="AXCM01001962">
    <property type="status" value="NOT_ANNOTATED_CDS"/>
    <property type="molecule type" value="Genomic_DNA"/>
</dbReference>
<sequence length="110" mass="12393">MAIIVFIPTFGQKQQQHQQQAQFAWRIVLIGPARERVLLYSLPLRVFGQVSLRFHLCLLVRVRVVVVAGLLLLLQFLVVLRGALPPVMVAIDSKFRRTAAATQIVDVFSS</sequence>